<sequence>MLRRLDQALGGFNSHPFWAELKHMQTLRQLWPEVVGEVVAAQTYPLSVRRQVLQVATSNPAWAQNLAFQRHLILKKLNNHLQTPLNDIRFSPGAWHEGSDPTSHPHPDAELTGKFYGVPHLPKPEGHPLTAKPKSSEQQPPRDAKTAFERWVRVVKQQQTQQNRFPCPTCRCPTPAAELERWFVCGFCHRQSIRPRS</sequence>
<proteinExistence type="predicted"/>
<evidence type="ECO:0000256" key="1">
    <source>
        <dbReference type="SAM" id="MobiDB-lite"/>
    </source>
</evidence>
<name>A0ABT0CAG4_THEVL</name>
<dbReference type="InterPro" id="IPR007922">
    <property type="entry name" value="DciA-like"/>
</dbReference>
<evidence type="ECO:0000313" key="2">
    <source>
        <dbReference type="EMBL" id="MCJ2542768.1"/>
    </source>
</evidence>
<feature type="region of interest" description="Disordered" evidence="1">
    <location>
        <begin position="92"/>
        <end position="145"/>
    </location>
</feature>
<reference evidence="2" key="1">
    <citation type="submission" date="2021-02" db="EMBL/GenBank/DDBJ databases">
        <title>The CRISPR/cas machinery reduction and long-range gene transfer in the hot spring cyanobacterium Synechococcus.</title>
        <authorList>
            <person name="Dvorak P."/>
            <person name="Jahodarova E."/>
            <person name="Hasler P."/>
            <person name="Poulickova A."/>
        </authorList>
    </citation>
    <scope>NUCLEOTIDE SEQUENCE</scope>
    <source>
        <strain evidence="2">Rupite</strain>
    </source>
</reference>
<evidence type="ECO:0000313" key="3">
    <source>
        <dbReference type="Proteomes" id="UP000830835"/>
    </source>
</evidence>
<keyword evidence="3" id="KW-1185">Reference proteome</keyword>
<dbReference type="Pfam" id="PF05258">
    <property type="entry name" value="DciA"/>
    <property type="match status" value="1"/>
</dbReference>
<comment type="caution">
    <text evidence="2">The sequence shown here is derived from an EMBL/GenBank/DDBJ whole genome shotgun (WGS) entry which is preliminary data.</text>
</comment>
<dbReference type="PANTHER" id="PTHR36456:SF1">
    <property type="entry name" value="UPF0232 PROTEIN SCO3875"/>
    <property type="match status" value="1"/>
</dbReference>
<protein>
    <submittedName>
        <fullName evidence="2">DUF721 domain-containing protein</fullName>
    </submittedName>
</protein>
<dbReference type="PANTHER" id="PTHR36456">
    <property type="entry name" value="UPF0232 PROTEIN SCO3875"/>
    <property type="match status" value="1"/>
</dbReference>
<dbReference type="EMBL" id="JAFIRA010000015">
    <property type="protein sequence ID" value="MCJ2542768.1"/>
    <property type="molecule type" value="Genomic_DNA"/>
</dbReference>
<accession>A0ABT0CAG4</accession>
<gene>
    <name evidence="2" type="ORF">JX360_07575</name>
</gene>
<dbReference type="RefSeq" id="WP_244350047.1">
    <property type="nucleotide sequence ID" value="NZ_JAFIRA010000015.1"/>
</dbReference>
<dbReference type="Proteomes" id="UP000830835">
    <property type="component" value="Unassembled WGS sequence"/>
</dbReference>
<feature type="compositionally biased region" description="Basic and acidic residues" evidence="1">
    <location>
        <begin position="97"/>
        <end position="111"/>
    </location>
</feature>
<organism evidence="2 3">
    <name type="scientific">Thermostichus vulcanus str. 'Rupite'</name>
    <dbReference type="NCBI Taxonomy" id="2813851"/>
    <lineage>
        <taxon>Bacteria</taxon>
        <taxon>Bacillati</taxon>
        <taxon>Cyanobacteriota</taxon>
        <taxon>Cyanophyceae</taxon>
        <taxon>Thermostichales</taxon>
        <taxon>Thermostichaceae</taxon>
        <taxon>Thermostichus</taxon>
    </lineage>
</organism>